<dbReference type="InterPro" id="IPR051423">
    <property type="entry name" value="CD225/Dispanin"/>
</dbReference>
<sequence length="281" mass="28441">MDPPGPPDPSPQKCFPAAPPLTDHRVRPQTAQCRAPPPGMFWGGKARFCSPVLVICPRPAQQTPPPPAPPPQPPALLRGGGGGNAAGPHPGGRSCTVPSAPWPSARRSGKGGGGGGGGGGDQTGPPPPPPAAAASPAPRPRLRSPRPGPRSHLAAGGAAADTDEEGLGTRPLRLGAAGGGHGGRAGGWGGVTGPSPPGHGQRLPKDYMVESVLVTIFCCLSRNQTHLQPPPSRTRAALSRGDMAQANVASKKAQSLVLFSLLFGLFASISWVVYVLVALYL</sequence>
<keyword evidence="2" id="KW-0812">Transmembrane</keyword>
<reference evidence="3" key="1">
    <citation type="submission" date="2025-08" db="UniProtKB">
        <authorList>
            <consortium name="Ensembl"/>
        </authorList>
    </citation>
    <scope>IDENTIFICATION</scope>
</reference>
<reference evidence="3" key="2">
    <citation type="submission" date="2025-09" db="UniProtKB">
        <authorList>
            <consortium name="Ensembl"/>
        </authorList>
    </citation>
    <scope>IDENTIFICATION</scope>
</reference>
<feature type="region of interest" description="Disordered" evidence="1">
    <location>
        <begin position="1"/>
        <end position="32"/>
    </location>
</feature>
<feature type="region of interest" description="Disordered" evidence="1">
    <location>
        <begin position="57"/>
        <end position="203"/>
    </location>
</feature>
<evidence type="ECO:0000313" key="3">
    <source>
        <dbReference type="Ensembl" id="ENSCPGP00000017424.1"/>
    </source>
</evidence>
<feature type="compositionally biased region" description="Gly residues" evidence="1">
    <location>
        <begin position="110"/>
        <end position="122"/>
    </location>
</feature>
<evidence type="ECO:0000256" key="2">
    <source>
        <dbReference type="SAM" id="Phobius"/>
    </source>
</evidence>
<feature type="compositionally biased region" description="Pro residues" evidence="1">
    <location>
        <begin position="62"/>
        <end position="74"/>
    </location>
</feature>
<protein>
    <submittedName>
        <fullName evidence="3">Proline rich transmembrane protein 1B</fullName>
    </submittedName>
</protein>
<dbReference type="PANTHER" id="PTHR14948">
    <property type="entry name" value="NG5"/>
    <property type="match status" value="1"/>
</dbReference>
<name>A0A8C3K360_9CHAR</name>
<dbReference type="AlphaFoldDB" id="A0A8C3K360"/>
<accession>A0A8C3K360</accession>
<dbReference type="PANTHER" id="PTHR14948:SF18">
    <property type="entry name" value="PROLINE RICH TRANSMEMBRANE PROTEIN 1B"/>
    <property type="match status" value="1"/>
</dbReference>
<feature type="compositionally biased region" description="Low complexity" evidence="1">
    <location>
        <begin position="150"/>
        <end position="160"/>
    </location>
</feature>
<proteinExistence type="predicted"/>
<evidence type="ECO:0000256" key="1">
    <source>
        <dbReference type="SAM" id="MobiDB-lite"/>
    </source>
</evidence>
<keyword evidence="2" id="KW-1133">Transmembrane helix</keyword>
<keyword evidence="2" id="KW-0472">Membrane</keyword>
<dbReference type="GO" id="GO:0016020">
    <property type="term" value="C:membrane"/>
    <property type="evidence" value="ECO:0007669"/>
    <property type="project" value="TreeGrafter"/>
</dbReference>
<evidence type="ECO:0000313" key="4">
    <source>
        <dbReference type="Proteomes" id="UP000694419"/>
    </source>
</evidence>
<dbReference type="Proteomes" id="UP000694419">
    <property type="component" value="Unplaced"/>
</dbReference>
<feature type="compositionally biased region" description="Pro residues" evidence="1">
    <location>
        <begin position="1"/>
        <end position="10"/>
    </location>
</feature>
<feature type="transmembrane region" description="Helical" evidence="2">
    <location>
        <begin position="256"/>
        <end position="280"/>
    </location>
</feature>
<dbReference type="Ensembl" id="ENSCPGT00000019060.1">
    <property type="protein sequence ID" value="ENSCPGP00000017424.1"/>
    <property type="gene ID" value="ENSCPGG00000012228.1"/>
</dbReference>
<keyword evidence="4" id="KW-1185">Reference proteome</keyword>
<feature type="compositionally biased region" description="Gly residues" evidence="1">
    <location>
        <begin position="176"/>
        <end position="192"/>
    </location>
</feature>
<organism evidence="3 4">
    <name type="scientific">Calidris pygmaea</name>
    <name type="common">Spoon-billed sandpiper</name>
    <dbReference type="NCBI Taxonomy" id="425635"/>
    <lineage>
        <taxon>Eukaryota</taxon>
        <taxon>Metazoa</taxon>
        <taxon>Chordata</taxon>
        <taxon>Craniata</taxon>
        <taxon>Vertebrata</taxon>
        <taxon>Euteleostomi</taxon>
        <taxon>Archelosauria</taxon>
        <taxon>Archosauria</taxon>
        <taxon>Dinosauria</taxon>
        <taxon>Saurischia</taxon>
        <taxon>Theropoda</taxon>
        <taxon>Coelurosauria</taxon>
        <taxon>Aves</taxon>
        <taxon>Neognathae</taxon>
        <taxon>Neoaves</taxon>
        <taxon>Charadriiformes</taxon>
        <taxon>Scolopacidae</taxon>
        <taxon>Calidris</taxon>
    </lineage>
</organism>